<dbReference type="Proteomes" id="UP000799766">
    <property type="component" value="Unassembled WGS sequence"/>
</dbReference>
<evidence type="ECO:0000313" key="2">
    <source>
        <dbReference type="EMBL" id="KAF2462296.1"/>
    </source>
</evidence>
<organism evidence="2 3">
    <name type="scientific">Lineolata rhizophorae</name>
    <dbReference type="NCBI Taxonomy" id="578093"/>
    <lineage>
        <taxon>Eukaryota</taxon>
        <taxon>Fungi</taxon>
        <taxon>Dikarya</taxon>
        <taxon>Ascomycota</taxon>
        <taxon>Pezizomycotina</taxon>
        <taxon>Dothideomycetes</taxon>
        <taxon>Dothideomycetes incertae sedis</taxon>
        <taxon>Lineolatales</taxon>
        <taxon>Lineolataceae</taxon>
        <taxon>Lineolata</taxon>
    </lineage>
</organism>
<gene>
    <name evidence="2" type="ORF">BDY21DRAFT_11186</name>
</gene>
<feature type="region of interest" description="Disordered" evidence="1">
    <location>
        <begin position="100"/>
        <end position="132"/>
    </location>
</feature>
<protein>
    <submittedName>
        <fullName evidence="2">Uncharacterized protein</fullName>
    </submittedName>
</protein>
<proteinExistence type="predicted"/>
<dbReference type="AlphaFoldDB" id="A0A6A6PE93"/>
<evidence type="ECO:0000313" key="3">
    <source>
        <dbReference type="Proteomes" id="UP000799766"/>
    </source>
</evidence>
<name>A0A6A6PE93_9PEZI</name>
<sequence>MDFAQVVGSFCLYDTNLLTGIEAVDDRERLTIREISRDEVRADFWELAAKPPSVRVHQSAGPDSIHHQATLLNSVRVARRPLSKRLSAYITSIARRRKDASHSLRVSSHPHRRDSLFNSLSHPQSARRRGRAYSLRREAPRIGLGALPDRGVYRARLATLGRGEQSAPALTLGTRVRIRLGLFRALRRDWRVRPCT</sequence>
<accession>A0A6A6PE93</accession>
<evidence type="ECO:0000256" key="1">
    <source>
        <dbReference type="SAM" id="MobiDB-lite"/>
    </source>
</evidence>
<dbReference type="EMBL" id="MU001670">
    <property type="protein sequence ID" value="KAF2462296.1"/>
    <property type="molecule type" value="Genomic_DNA"/>
</dbReference>
<keyword evidence="3" id="KW-1185">Reference proteome</keyword>
<reference evidence="2" key="1">
    <citation type="journal article" date="2020" name="Stud. Mycol.">
        <title>101 Dothideomycetes genomes: a test case for predicting lifestyles and emergence of pathogens.</title>
        <authorList>
            <person name="Haridas S."/>
            <person name="Albert R."/>
            <person name="Binder M."/>
            <person name="Bloem J."/>
            <person name="Labutti K."/>
            <person name="Salamov A."/>
            <person name="Andreopoulos B."/>
            <person name="Baker S."/>
            <person name="Barry K."/>
            <person name="Bills G."/>
            <person name="Bluhm B."/>
            <person name="Cannon C."/>
            <person name="Castanera R."/>
            <person name="Culley D."/>
            <person name="Daum C."/>
            <person name="Ezra D."/>
            <person name="Gonzalez J."/>
            <person name="Henrissat B."/>
            <person name="Kuo A."/>
            <person name="Liang C."/>
            <person name="Lipzen A."/>
            <person name="Lutzoni F."/>
            <person name="Magnuson J."/>
            <person name="Mondo S."/>
            <person name="Nolan M."/>
            <person name="Ohm R."/>
            <person name="Pangilinan J."/>
            <person name="Park H.-J."/>
            <person name="Ramirez L."/>
            <person name="Alfaro M."/>
            <person name="Sun H."/>
            <person name="Tritt A."/>
            <person name="Yoshinaga Y."/>
            <person name="Zwiers L.-H."/>
            <person name="Turgeon B."/>
            <person name="Goodwin S."/>
            <person name="Spatafora J."/>
            <person name="Crous P."/>
            <person name="Grigoriev I."/>
        </authorList>
    </citation>
    <scope>NUCLEOTIDE SEQUENCE</scope>
    <source>
        <strain evidence="2">ATCC 16933</strain>
    </source>
</reference>